<dbReference type="GO" id="GO:0005506">
    <property type="term" value="F:iron ion binding"/>
    <property type="evidence" value="ECO:0007669"/>
    <property type="project" value="InterPro"/>
</dbReference>
<proteinExistence type="inferred from homology"/>
<accession>A0A9D4R8T6</accession>
<dbReference type="Gene3D" id="1.10.630.10">
    <property type="entry name" value="Cytochrome P450"/>
    <property type="match status" value="1"/>
</dbReference>
<comment type="caution">
    <text evidence="2">The sequence shown here is derived from an EMBL/GenBank/DDBJ whole genome shotgun (WGS) entry which is preliminary data.</text>
</comment>
<reference evidence="2" key="2">
    <citation type="submission" date="2020-11" db="EMBL/GenBank/DDBJ databases">
        <authorList>
            <person name="McCartney M.A."/>
            <person name="Auch B."/>
            <person name="Kono T."/>
            <person name="Mallez S."/>
            <person name="Becker A."/>
            <person name="Gohl D.M."/>
            <person name="Silverstein K.A.T."/>
            <person name="Koren S."/>
            <person name="Bechman K.B."/>
            <person name="Herman A."/>
            <person name="Abrahante J.E."/>
            <person name="Garbe J."/>
        </authorList>
    </citation>
    <scope>NUCLEOTIDE SEQUENCE</scope>
    <source>
        <strain evidence="2">Duluth1</strain>
        <tissue evidence="2">Whole animal</tissue>
    </source>
</reference>
<dbReference type="GO" id="GO:0020037">
    <property type="term" value="F:heme binding"/>
    <property type="evidence" value="ECO:0007669"/>
    <property type="project" value="InterPro"/>
</dbReference>
<reference evidence="2" key="1">
    <citation type="journal article" date="2019" name="bioRxiv">
        <title>The Genome of the Zebra Mussel, Dreissena polymorpha: A Resource for Invasive Species Research.</title>
        <authorList>
            <person name="McCartney M.A."/>
            <person name="Auch B."/>
            <person name="Kono T."/>
            <person name="Mallez S."/>
            <person name="Zhang Y."/>
            <person name="Obille A."/>
            <person name="Becker A."/>
            <person name="Abrahante J.E."/>
            <person name="Garbe J."/>
            <person name="Badalamenti J.P."/>
            <person name="Herman A."/>
            <person name="Mangelson H."/>
            <person name="Liachko I."/>
            <person name="Sullivan S."/>
            <person name="Sone E.D."/>
            <person name="Koren S."/>
            <person name="Silverstein K.A.T."/>
            <person name="Beckman K.B."/>
            <person name="Gohl D.M."/>
        </authorList>
    </citation>
    <scope>NUCLEOTIDE SEQUENCE</scope>
    <source>
        <strain evidence="2">Duluth1</strain>
        <tissue evidence="2">Whole animal</tissue>
    </source>
</reference>
<dbReference type="GO" id="GO:0016705">
    <property type="term" value="F:oxidoreductase activity, acting on paired donors, with incorporation or reduction of molecular oxygen"/>
    <property type="evidence" value="ECO:0007669"/>
    <property type="project" value="InterPro"/>
</dbReference>
<dbReference type="Proteomes" id="UP000828390">
    <property type="component" value="Unassembled WGS sequence"/>
</dbReference>
<dbReference type="EMBL" id="JAIWYP010000003">
    <property type="protein sequence ID" value="KAH3857490.1"/>
    <property type="molecule type" value="Genomic_DNA"/>
</dbReference>
<dbReference type="InterPro" id="IPR036396">
    <property type="entry name" value="Cyt_P450_sf"/>
</dbReference>
<name>A0A9D4R8T6_DREPO</name>
<organism evidence="2 3">
    <name type="scientific">Dreissena polymorpha</name>
    <name type="common">Zebra mussel</name>
    <name type="synonym">Mytilus polymorpha</name>
    <dbReference type="NCBI Taxonomy" id="45954"/>
    <lineage>
        <taxon>Eukaryota</taxon>
        <taxon>Metazoa</taxon>
        <taxon>Spiralia</taxon>
        <taxon>Lophotrochozoa</taxon>
        <taxon>Mollusca</taxon>
        <taxon>Bivalvia</taxon>
        <taxon>Autobranchia</taxon>
        <taxon>Heteroconchia</taxon>
        <taxon>Euheterodonta</taxon>
        <taxon>Imparidentia</taxon>
        <taxon>Neoheterodontei</taxon>
        <taxon>Myida</taxon>
        <taxon>Dreissenoidea</taxon>
        <taxon>Dreissenidae</taxon>
        <taxon>Dreissena</taxon>
    </lineage>
</organism>
<dbReference type="InterPro" id="IPR001128">
    <property type="entry name" value="Cyt_P450"/>
</dbReference>
<protein>
    <submittedName>
        <fullName evidence="2">Uncharacterized protein</fullName>
    </submittedName>
</protein>
<keyword evidence="3" id="KW-1185">Reference proteome</keyword>
<gene>
    <name evidence="2" type="ORF">DPMN_100097</name>
</gene>
<evidence type="ECO:0000313" key="2">
    <source>
        <dbReference type="EMBL" id="KAH3857490.1"/>
    </source>
</evidence>
<dbReference type="GO" id="GO:0004497">
    <property type="term" value="F:monooxygenase activity"/>
    <property type="evidence" value="ECO:0007669"/>
    <property type="project" value="InterPro"/>
</dbReference>
<comment type="similarity">
    <text evidence="1">Belongs to the cytochrome P450 family.</text>
</comment>
<dbReference type="SUPFAM" id="SSF48264">
    <property type="entry name" value="Cytochrome P450"/>
    <property type="match status" value="1"/>
</dbReference>
<dbReference type="AlphaFoldDB" id="A0A9D4R8T6"/>
<dbReference type="Pfam" id="PF00067">
    <property type="entry name" value="p450"/>
    <property type="match status" value="1"/>
</dbReference>
<sequence length="50" mass="6008">MRLHSPVPTGSRTLDEELNIWGRAIPLVCMVQLNIWAQHHMEKYWDPNHW</sequence>
<evidence type="ECO:0000256" key="1">
    <source>
        <dbReference type="ARBA" id="ARBA00010617"/>
    </source>
</evidence>
<evidence type="ECO:0000313" key="3">
    <source>
        <dbReference type="Proteomes" id="UP000828390"/>
    </source>
</evidence>